<feature type="compositionally biased region" description="Polar residues" evidence="1">
    <location>
        <begin position="107"/>
        <end position="117"/>
    </location>
</feature>
<reference evidence="2" key="1">
    <citation type="submission" date="2020-07" db="EMBL/GenBank/DDBJ databases">
        <title>The High-quality genome of the commercially important snow crab, Chionoecetes opilio.</title>
        <authorList>
            <person name="Jeong J.-H."/>
            <person name="Ryu S."/>
        </authorList>
    </citation>
    <scope>NUCLEOTIDE SEQUENCE</scope>
    <source>
        <strain evidence="2">MADBK_172401_WGS</strain>
        <tissue evidence="2">Digestive gland</tissue>
    </source>
</reference>
<evidence type="ECO:0000313" key="3">
    <source>
        <dbReference type="Proteomes" id="UP000770661"/>
    </source>
</evidence>
<dbReference type="Proteomes" id="UP000770661">
    <property type="component" value="Unassembled WGS sequence"/>
</dbReference>
<organism evidence="2 3">
    <name type="scientific">Chionoecetes opilio</name>
    <name type="common">Atlantic snow crab</name>
    <name type="synonym">Cancer opilio</name>
    <dbReference type="NCBI Taxonomy" id="41210"/>
    <lineage>
        <taxon>Eukaryota</taxon>
        <taxon>Metazoa</taxon>
        <taxon>Ecdysozoa</taxon>
        <taxon>Arthropoda</taxon>
        <taxon>Crustacea</taxon>
        <taxon>Multicrustacea</taxon>
        <taxon>Malacostraca</taxon>
        <taxon>Eumalacostraca</taxon>
        <taxon>Eucarida</taxon>
        <taxon>Decapoda</taxon>
        <taxon>Pleocyemata</taxon>
        <taxon>Brachyura</taxon>
        <taxon>Eubrachyura</taxon>
        <taxon>Majoidea</taxon>
        <taxon>Majidae</taxon>
        <taxon>Chionoecetes</taxon>
    </lineage>
</organism>
<dbReference type="EMBL" id="JACEEZ010021388">
    <property type="protein sequence ID" value="KAG0713525.1"/>
    <property type="molecule type" value="Genomic_DNA"/>
</dbReference>
<gene>
    <name evidence="2" type="ORF">GWK47_016053</name>
</gene>
<proteinExistence type="predicted"/>
<keyword evidence="3" id="KW-1185">Reference proteome</keyword>
<evidence type="ECO:0000256" key="1">
    <source>
        <dbReference type="SAM" id="MobiDB-lite"/>
    </source>
</evidence>
<name>A0A8J4Y267_CHIOP</name>
<comment type="caution">
    <text evidence="2">The sequence shown here is derived from an EMBL/GenBank/DDBJ whole genome shotgun (WGS) entry which is preliminary data.</text>
</comment>
<sequence>MDCATKVCKTFQDLNVLATRMNRLYYFIYEGRISKVPAAKIKQWLRNWEDVQECLVTYHPDNNIVFDGINILEKVFEFFRASVKKRVRQQTMDKFLLGPSPKRARVSEQQPSTSSALDPSARSVFPDRDSQLQPSPSGIVSARRPPRSESESDSDSEEPGQSDIARQPPRKALVGVSDSDSDPDDSGIMEGDSPSKQH</sequence>
<protein>
    <submittedName>
        <fullName evidence="2">Uncharacterized protein</fullName>
    </submittedName>
</protein>
<dbReference type="OrthoDB" id="7607518at2759"/>
<feature type="region of interest" description="Disordered" evidence="1">
    <location>
        <begin position="98"/>
        <end position="198"/>
    </location>
</feature>
<dbReference type="AlphaFoldDB" id="A0A8J4Y267"/>
<feature type="compositionally biased region" description="Acidic residues" evidence="1">
    <location>
        <begin position="151"/>
        <end position="160"/>
    </location>
</feature>
<evidence type="ECO:0000313" key="2">
    <source>
        <dbReference type="EMBL" id="KAG0713525.1"/>
    </source>
</evidence>
<accession>A0A8J4Y267</accession>